<dbReference type="AlphaFoldDB" id="A0AAD7ZD43"/>
<reference evidence="2" key="2">
    <citation type="submission" date="2023-05" db="EMBL/GenBank/DDBJ databases">
        <authorList>
            <person name="Fouks B."/>
        </authorList>
    </citation>
    <scope>NUCLEOTIDE SEQUENCE</scope>
    <source>
        <strain evidence="2">Stay&amp;Tobe</strain>
        <tissue evidence="2">Testes</tissue>
    </source>
</reference>
<accession>A0AAD7ZD43</accession>
<sequence>QVSWREMNVDFRFIVFSMQDRRQLIFLTPLFICLPFYLKILFTIIVTIVSINSAVHMENSLIKKVVIFIKFVDTNRFERVVLLRLQNTTHARLTDMKLTFSLAVGRLHCYVKLT</sequence>
<feature type="non-terminal residue" evidence="2">
    <location>
        <position position="114"/>
    </location>
</feature>
<keyword evidence="1" id="KW-1133">Transmembrane helix</keyword>
<proteinExistence type="predicted"/>
<dbReference type="EMBL" id="JASPKZ010008887">
    <property type="protein sequence ID" value="KAJ9578343.1"/>
    <property type="molecule type" value="Genomic_DNA"/>
</dbReference>
<dbReference type="Proteomes" id="UP001233999">
    <property type="component" value="Unassembled WGS sequence"/>
</dbReference>
<evidence type="ECO:0000313" key="3">
    <source>
        <dbReference type="Proteomes" id="UP001233999"/>
    </source>
</evidence>
<evidence type="ECO:0000256" key="1">
    <source>
        <dbReference type="SAM" id="Phobius"/>
    </source>
</evidence>
<organism evidence="2 3">
    <name type="scientific">Diploptera punctata</name>
    <name type="common">Pacific beetle cockroach</name>
    <dbReference type="NCBI Taxonomy" id="6984"/>
    <lineage>
        <taxon>Eukaryota</taxon>
        <taxon>Metazoa</taxon>
        <taxon>Ecdysozoa</taxon>
        <taxon>Arthropoda</taxon>
        <taxon>Hexapoda</taxon>
        <taxon>Insecta</taxon>
        <taxon>Pterygota</taxon>
        <taxon>Neoptera</taxon>
        <taxon>Polyneoptera</taxon>
        <taxon>Dictyoptera</taxon>
        <taxon>Blattodea</taxon>
        <taxon>Blaberoidea</taxon>
        <taxon>Blaberidae</taxon>
        <taxon>Diplopterinae</taxon>
        <taxon>Diploptera</taxon>
    </lineage>
</organism>
<keyword evidence="1" id="KW-0812">Transmembrane</keyword>
<keyword evidence="3" id="KW-1185">Reference proteome</keyword>
<comment type="caution">
    <text evidence="2">The sequence shown here is derived from an EMBL/GenBank/DDBJ whole genome shotgun (WGS) entry which is preliminary data.</text>
</comment>
<gene>
    <name evidence="2" type="ORF">L9F63_005435</name>
</gene>
<feature type="non-terminal residue" evidence="2">
    <location>
        <position position="1"/>
    </location>
</feature>
<evidence type="ECO:0000313" key="2">
    <source>
        <dbReference type="EMBL" id="KAJ9578343.1"/>
    </source>
</evidence>
<keyword evidence="1" id="KW-0472">Membrane</keyword>
<reference evidence="2" key="1">
    <citation type="journal article" date="2023" name="IScience">
        <title>Live-bearing cockroach genome reveals convergent evolutionary mechanisms linked to viviparity in insects and beyond.</title>
        <authorList>
            <person name="Fouks B."/>
            <person name="Harrison M.C."/>
            <person name="Mikhailova A.A."/>
            <person name="Marchal E."/>
            <person name="English S."/>
            <person name="Carruthers M."/>
            <person name="Jennings E.C."/>
            <person name="Chiamaka E.L."/>
            <person name="Frigard R.A."/>
            <person name="Pippel M."/>
            <person name="Attardo G.M."/>
            <person name="Benoit J.B."/>
            <person name="Bornberg-Bauer E."/>
            <person name="Tobe S.S."/>
        </authorList>
    </citation>
    <scope>NUCLEOTIDE SEQUENCE</scope>
    <source>
        <strain evidence="2">Stay&amp;Tobe</strain>
    </source>
</reference>
<feature type="transmembrane region" description="Helical" evidence="1">
    <location>
        <begin position="24"/>
        <end position="51"/>
    </location>
</feature>
<protein>
    <submittedName>
        <fullName evidence="2">Uncharacterized protein</fullName>
    </submittedName>
</protein>
<name>A0AAD7ZD43_DIPPU</name>